<gene>
    <name evidence="3" type="ORF">HIM_03349</name>
</gene>
<proteinExistence type="predicted"/>
<reference evidence="3 4" key="1">
    <citation type="journal article" date="2014" name="Genome Biol. Evol.">
        <title>Comparative genomics and transcriptomics analyses reveal divergent lifestyle features of nematode endoparasitic fungus Hirsutella minnesotensis.</title>
        <authorList>
            <person name="Lai Y."/>
            <person name="Liu K."/>
            <person name="Zhang X."/>
            <person name="Zhang X."/>
            <person name="Li K."/>
            <person name="Wang N."/>
            <person name="Shu C."/>
            <person name="Wu Y."/>
            <person name="Wang C."/>
            <person name="Bushley K.E."/>
            <person name="Xiang M."/>
            <person name="Liu X."/>
        </authorList>
    </citation>
    <scope>NUCLEOTIDE SEQUENCE [LARGE SCALE GENOMIC DNA]</scope>
    <source>
        <strain evidence="3 4">3608</strain>
    </source>
</reference>
<keyword evidence="1" id="KW-0175">Coiled coil</keyword>
<evidence type="ECO:0000256" key="2">
    <source>
        <dbReference type="SAM" id="MobiDB-lite"/>
    </source>
</evidence>
<keyword evidence="4" id="KW-1185">Reference proteome</keyword>
<dbReference type="EMBL" id="KQ030508">
    <property type="protein sequence ID" value="KJZ77028.1"/>
    <property type="molecule type" value="Genomic_DNA"/>
</dbReference>
<evidence type="ECO:0000313" key="4">
    <source>
        <dbReference type="Proteomes" id="UP000054481"/>
    </source>
</evidence>
<feature type="coiled-coil region" evidence="1">
    <location>
        <begin position="407"/>
        <end position="437"/>
    </location>
</feature>
<feature type="compositionally biased region" description="Basic and acidic residues" evidence="2">
    <location>
        <begin position="307"/>
        <end position="321"/>
    </location>
</feature>
<organism evidence="3 4">
    <name type="scientific">Hirsutella minnesotensis 3608</name>
    <dbReference type="NCBI Taxonomy" id="1043627"/>
    <lineage>
        <taxon>Eukaryota</taxon>
        <taxon>Fungi</taxon>
        <taxon>Dikarya</taxon>
        <taxon>Ascomycota</taxon>
        <taxon>Pezizomycotina</taxon>
        <taxon>Sordariomycetes</taxon>
        <taxon>Hypocreomycetidae</taxon>
        <taxon>Hypocreales</taxon>
        <taxon>Ophiocordycipitaceae</taxon>
        <taxon>Hirsutella</taxon>
    </lineage>
</organism>
<feature type="compositionally biased region" description="Basic and acidic residues" evidence="2">
    <location>
        <begin position="329"/>
        <end position="340"/>
    </location>
</feature>
<protein>
    <submittedName>
        <fullName evidence="3">Uncharacterized protein</fullName>
    </submittedName>
</protein>
<evidence type="ECO:0000313" key="3">
    <source>
        <dbReference type="EMBL" id="KJZ77028.1"/>
    </source>
</evidence>
<name>A0A0F7ZVQ6_9HYPO</name>
<evidence type="ECO:0000256" key="1">
    <source>
        <dbReference type="SAM" id="Coils"/>
    </source>
</evidence>
<accession>A0A0F7ZVQ6</accession>
<dbReference type="Proteomes" id="UP000054481">
    <property type="component" value="Unassembled WGS sequence"/>
</dbReference>
<dbReference type="AlphaFoldDB" id="A0A0F7ZVQ6"/>
<sequence>MKTTYLPAVLAVASAQPLEGFLSQDSLRGFGGLNGAGQKSGLSGLLGGLLGKRAEADKAAKSAENDDDLFAPAYAAPVATVAPVVTDGRSNFYLNILDLIGLRLDRGLLAALLGGPERRMVKRSQGADANLDLDTLLQNLLTKHREGKRDLNANDNLLDKLQLNSLLGGLLKGTGSPVKRDVNLGLGLEKTLQGLLNGDQGALLGVLTGLLNAGNRQKRDVNVDLGLAQALGQLASGAMMDGLARDDEDDEVETETTEELGEDNKEKRDLNIDLGLEQTLNGLVANNQDAFSTLLEGLFMAEDDEDVKTTKDTEVTSKDTEAAPMDTEATTKETKKEKRETSVDLDIGKVLGNLLNQGPLDGLLKGAGQQSQQDQQDQQFQQDLRLGNLQLDQESEALALQANQAGRNEYLQQEQQLRQQAQAQAQAQARAQAIQRQQIQQQYGAGF</sequence>
<feature type="region of interest" description="Disordered" evidence="2">
    <location>
        <begin position="306"/>
        <end position="340"/>
    </location>
</feature>
<feature type="region of interest" description="Disordered" evidence="2">
    <location>
        <begin position="246"/>
        <end position="266"/>
    </location>
</feature>
<feature type="compositionally biased region" description="Acidic residues" evidence="2">
    <location>
        <begin position="246"/>
        <end position="261"/>
    </location>
</feature>